<evidence type="ECO:0000256" key="1">
    <source>
        <dbReference type="SAM" id="SignalP"/>
    </source>
</evidence>
<evidence type="ECO:0000313" key="3">
    <source>
        <dbReference type="Proteomes" id="UP000441032"/>
    </source>
</evidence>
<accession>A0A7X2HMP2</accession>
<protein>
    <submittedName>
        <fullName evidence="2">Uncharacterized protein</fullName>
    </submittedName>
</protein>
<dbReference type="Proteomes" id="UP000441032">
    <property type="component" value="Unassembled WGS sequence"/>
</dbReference>
<proteinExistence type="predicted"/>
<sequence length="525" mass="57740">MHPNRRQRTRLAASLLAAASLLLTACQSGMSMSANNTRKPVAWPRMSAATTQADANAPAAVLLGVQWINPLMRRGYPTQWNLLWAQGLAQPNADDLQASKFKLGDAVGQLTLGLERKKRMEDYPHLKRDEFLTAFSELLTAPLNTFTYYPSVQSYFYSIAPGSDRPDYMDTVVFAGMPHQWIGTPTYLKSYAPGDWGSLDTLLKEQAAMGLPAPSYLAYDAAHAKERMQDYWGKLHKDPETGKTVRGLRVLEGMIVGETTLTLDAAWRLVFDKVAYASYAKSMEDNPTGKLPQVVLKAGDETVGFYDLQEALAFLAEHPNKLVWVWNLDAPNYPMGQQTNENTAILILGHPSANWGYTPLASIYTPQHHEGGIDAGAPNPGGAWSPMMQALQAQAPENHPVERLYHDVHKHSANINTLMRPVHAAVHQQWPDLDQVGNFYSVSQVMEGPARAASFAVNAAFAAAYASQSGKSAVVTSVADATDSWAVLIGPPPGWQPSPPVTQWDRARGEGRAYWPWFGDPVEKK</sequence>
<keyword evidence="1" id="KW-0732">Signal</keyword>
<evidence type="ECO:0000313" key="2">
    <source>
        <dbReference type="EMBL" id="MRS99355.1"/>
    </source>
</evidence>
<reference evidence="2 3" key="1">
    <citation type="submission" date="2019-11" db="EMBL/GenBank/DDBJ databases">
        <title>Phenotypic characterization of an OXA-22 and OXA-60 co-producing Ralstonia pickettii clinical strain.</title>
        <authorList>
            <person name="He F."/>
        </authorList>
    </citation>
    <scope>NUCLEOTIDE SEQUENCE [LARGE SCALE GENOMIC DNA]</scope>
    <source>
        <strain evidence="2 3">PSLESD1</strain>
    </source>
</reference>
<gene>
    <name evidence="2" type="ORF">GJQ57_11935</name>
</gene>
<dbReference type="RefSeq" id="WP_154206957.1">
    <property type="nucleotide sequence ID" value="NZ_WJYN01000004.1"/>
</dbReference>
<feature type="signal peptide" evidence="1">
    <location>
        <begin position="1"/>
        <end position="33"/>
    </location>
</feature>
<dbReference type="EMBL" id="WJYN01000004">
    <property type="protein sequence ID" value="MRS99355.1"/>
    <property type="molecule type" value="Genomic_DNA"/>
</dbReference>
<dbReference type="AlphaFoldDB" id="A0A7X2HMP2"/>
<organism evidence="2 3">
    <name type="scientific">Ralstonia pickettii</name>
    <name type="common">Burkholderia pickettii</name>
    <dbReference type="NCBI Taxonomy" id="329"/>
    <lineage>
        <taxon>Bacteria</taxon>
        <taxon>Pseudomonadati</taxon>
        <taxon>Pseudomonadota</taxon>
        <taxon>Betaproteobacteria</taxon>
        <taxon>Burkholderiales</taxon>
        <taxon>Burkholderiaceae</taxon>
        <taxon>Ralstonia</taxon>
    </lineage>
</organism>
<dbReference type="PROSITE" id="PS51257">
    <property type="entry name" value="PROKAR_LIPOPROTEIN"/>
    <property type="match status" value="1"/>
</dbReference>
<feature type="chain" id="PRO_5031150545" evidence="1">
    <location>
        <begin position="34"/>
        <end position="525"/>
    </location>
</feature>
<name>A0A7X2HMP2_RALPI</name>
<comment type="caution">
    <text evidence="2">The sequence shown here is derived from an EMBL/GenBank/DDBJ whole genome shotgun (WGS) entry which is preliminary data.</text>
</comment>